<keyword evidence="9" id="KW-1185">Reference proteome</keyword>
<sequence>MNKWYLEHNPDDDIAVSTRIRLARNLRAYPFENRMTPEQKKKLLSDVKTLLQNASLKEKMELGFIELEKLTPEQNFSLVEKHLISPAFSQNPKNAGLALSPDESIAVMINEEDHIRIQTLSSGLNLKQTLQAANRIDDILDASLLYAFDEKLGYLTQCPTNLGTGLRASVMLHLPALEANGVIGRISQMVSKLGLTIRGTYGEGTRVNGAFYQLSNQVTLGISEEGAIENLRAIASQIIAQERASRSAELGDYMEDKVWRAYGVLSSARLLTNDEFIELVSILRMGVSQGILKGISYGEINALINTTGPATIMAQEGRAMEAGERDKLRAAIVRERLYSLNEN</sequence>
<feature type="binding site" evidence="5">
    <location>
        <begin position="198"/>
        <end position="203"/>
    </location>
    <ligand>
        <name>ATP</name>
        <dbReference type="ChEBI" id="CHEBI:30616"/>
    </ligand>
</feature>
<dbReference type="PROSITE" id="PS51510">
    <property type="entry name" value="PHOSPHAGEN_KINASE_C"/>
    <property type="match status" value="1"/>
</dbReference>
<keyword evidence="4 5" id="KW-0067">ATP-binding</keyword>
<accession>A0A1H0AG49</accession>
<dbReference type="GO" id="GO:0005615">
    <property type="term" value="C:extracellular space"/>
    <property type="evidence" value="ECO:0007669"/>
    <property type="project" value="TreeGrafter"/>
</dbReference>
<gene>
    <name evidence="8" type="ORF">SAMN05192585_11619</name>
</gene>
<evidence type="ECO:0000259" key="7">
    <source>
        <dbReference type="PROSITE" id="PS51510"/>
    </source>
</evidence>
<evidence type="ECO:0000313" key="9">
    <source>
        <dbReference type="Proteomes" id="UP000199182"/>
    </source>
</evidence>
<dbReference type="RefSeq" id="WP_092640075.1">
    <property type="nucleotide sequence ID" value="NZ_FNID01000016.1"/>
</dbReference>
<dbReference type="PROSITE" id="PS00112">
    <property type="entry name" value="PHOSPHAGEN_KINASE"/>
    <property type="match status" value="1"/>
</dbReference>
<dbReference type="InterPro" id="IPR000749">
    <property type="entry name" value="ATP-guanido_PTrfase"/>
</dbReference>
<keyword evidence="3 5" id="KW-0418">Kinase</keyword>
<protein>
    <submittedName>
        <fullName evidence="8">Protein arginine kinase</fullName>
    </submittedName>
</protein>
<dbReference type="SUPFAM" id="SSF55931">
    <property type="entry name" value="Glutamine synthetase/guanido kinase"/>
    <property type="match status" value="1"/>
</dbReference>
<dbReference type="InterPro" id="IPR022415">
    <property type="entry name" value="ATP-guanido_PTrfase_AS"/>
</dbReference>
<dbReference type="InterPro" id="IPR022414">
    <property type="entry name" value="ATP-guanido_PTrfase_cat"/>
</dbReference>
<feature type="binding site" evidence="5">
    <location>
        <begin position="17"/>
        <end position="21"/>
    </location>
    <ligand>
        <name>ATP</name>
        <dbReference type="ChEBI" id="CHEBI:30616"/>
    </ligand>
</feature>
<evidence type="ECO:0000256" key="4">
    <source>
        <dbReference type="ARBA" id="ARBA00022840"/>
    </source>
</evidence>
<dbReference type="Proteomes" id="UP000199182">
    <property type="component" value="Unassembled WGS sequence"/>
</dbReference>
<dbReference type="STRING" id="258515.SAMN05192585_11619"/>
<keyword evidence="2 5" id="KW-0547">Nucleotide-binding</keyword>
<dbReference type="PANTHER" id="PTHR11547:SF38">
    <property type="entry name" value="ARGININE KINASE 1-RELATED"/>
    <property type="match status" value="1"/>
</dbReference>
<feature type="domain" description="Phosphagen kinase C-terminal" evidence="7">
    <location>
        <begin position="14"/>
        <end position="245"/>
    </location>
</feature>
<dbReference type="GO" id="GO:0046314">
    <property type="term" value="P:phosphocreatine biosynthetic process"/>
    <property type="evidence" value="ECO:0007669"/>
    <property type="project" value="InterPro"/>
</dbReference>
<evidence type="ECO:0000256" key="1">
    <source>
        <dbReference type="ARBA" id="ARBA00022679"/>
    </source>
</evidence>
<evidence type="ECO:0000256" key="2">
    <source>
        <dbReference type="ARBA" id="ARBA00022741"/>
    </source>
</evidence>
<dbReference type="OrthoDB" id="9791353at2"/>
<dbReference type="GO" id="GO:0004111">
    <property type="term" value="F:creatine kinase activity"/>
    <property type="evidence" value="ECO:0007669"/>
    <property type="project" value="InterPro"/>
</dbReference>
<feature type="binding site" evidence="5">
    <location>
        <begin position="167"/>
        <end position="171"/>
    </location>
    <ligand>
        <name>ATP</name>
        <dbReference type="ChEBI" id="CHEBI:30616"/>
    </ligand>
</feature>
<feature type="binding site" evidence="5">
    <location>
        <position position="82"/>
    </location>
    <ligand>
        <name>ATP</name>
        <dbReference type="ChEBI" id="CHEBI:30616"/>
    </ligand>
</feature>
<dbReference type="GO" id="GO:0005524">
    <property type="term" value="F:ATP binding"/>
    <property type="evidence" value="ECO:0007669"/>
    <property type="project" value="UniProtKB-UniRule"/>
</dbReference>
<reference evidence="8 9" key="1">
    <citation type="submission" date="2016-10" db="EMBL/GenBank/DDBJ databases">
        <authorList>
            <person name="de Groot N.N."/>
        </authorList>
    </citation>
    <scope>NUCLEOTIDE SEQUENCE [LARGE SCALE GENOMIC DNA]</scope>
    <source>
        <strain evidence="8 9">CGMCC 1.5012</strain>
    </source>
</reference>
<evidence type="ECO:0000313" key="8">
    <source>
        <dbReference type="EMBL" id="SDN32530.1"/>
    </source>
</evidence>
<evidence type="ECO:0000256" key="5">
    <source>
        <dbReference type="PROSITE-ProRule" id="PRU00843"/>
    </source>
</evidence>
<name>A0A1H0AG49_9FIRM</name>
<comment type="similarity">
    <text evidence="5 6">Belongs to the ATP:guanido phosphotransferase family.</text>
</comment>
<evidence type="ECO:0000256" key="6">
    <source>
        <dbReference type="RuleBase" id="RU000505"/>
    </source>
</evidence>
<feature type="binding site" evidence="5">
    <location>
        <position position="116"/>
    </location>
    <ligand>
        <name>ATP</name>
        <dbReference type="ChEBI" id="CHEBI:30616"/>
    </ligand>
</feature>
<proteinExistence type="inferred from homology"/>
<dbReference type="InterPro" id="IPR014746">
    <property type="entry name" value="Gln_synth/guanido_kin_cat_dom"/>
</dbReference>
<dbReference type="AlphaFoldDB" id="A0A1H0AG49"/>
<dbReference type="PANTHER" id="PTHR11547">
    <property type="entry name" value="ARGININE OR CREATINE KINASE"/>
    <property type="match status" value="1"/>
</dbReference>
<dbReference type="NCBIfam" id="NF002194">
    <property type="entry name" value="PRK01059.1-4"/>
    <property type="match status" value="1"/>
</dbReference>
<evidence type="ECO:0000256" key="3">
    <source>
        <dbReference type="ARBA" id="ARBA00022777"/>
    </source>
</evidence>
<organism evidence="8 9">
    <name type="scientific">Acetanaerobacterium elongatum</name>
    <dbReference type="NCBI Taxonomy" id="258515"/>
    <lineage>
        <taxon>Bacteria</taxon>
        <taxon>Bacillati</taxon>
        <taxon>Bacillota</taxon>
        <taxon>Clostridia</taxon>
        <taxon>Eubacteriales</taxon>
        <taxon>Oscillospiraceae</taxon>
        <taxon>Acetanaerobacterium</taxon>
    </lineage>
</organism>
<dbReference type="InterPro" id="IPR023660">
    <property type="entry name" value="Arg_Kinase"/>
</dbReference>
<dbReference type="CDD" id="cd07930">
    <property type="entry name" value="bacterial_phosphagen_kinase"/>
    <property type="match status" value="1"/>
</dbReference>
<keyword evidence="1 5" id="KW-0808">Transferase</keyword>
<dbReference type="Gene3D" id="3.30.590.10">
    <property type="entry name" value="Glutamine synthetase/guanido kinase, catalytic domain"/>
    <property type="match status" value="1"/>
</dbReference>
<dbReference type="Pfam" id="PF00217">
    <property type="entry name" value="ATP-gua_Ptrans"/>
    <property type="match status" value="1"/>
</dbReference>
<dbReference type="EMBL" id="FNID01000016">
    <property type="protein sequence ID" value="SDN32530.1"/>
    <property type="molecule type" value="Genomic_DNA"/>
</dbReference>